<reference evidence="1 2" key="1">
    <citation type="submission" date="2023-05" db="EMBL/GenBank/DDBJ databases">
        <title>B98-5 Cell Line De Novo Hybrid Assembly: An Optical Mapping Approach.</title>
        <authorList>
            <person name="Kananen K."/>
            <person name="Auerbach J.A."/>
            <person name="Kautto E."/>
            <person name="Blachly J.S."/>
        </authorList>
    </citation>
    <scope>NUCLEOTIDE SEQUENCE [LARGE SCALE GENOMIC DNA]</scope>
    <source>
        <strain evidence="1">B95-8</strain>
        <tissue evidence="1">Cell line</tissue>
    </source>
</reference>
<name>A0ABQ9VTL6_SAGOE</name>
<protein>
    <submittedName>
        <fullName evidence="1">Uncharacterized protein</fullName>
    </submittedName>
</protein>
<dbReference type="EMBL" id="JASSZA010000005">
    <property type="protein sequence ID" value="KAK2112647.1"/>
    <property type="molecule type" value="Genomic_DNA"/>
</dbReference>
<dbReference type="Proteomes" id="UP001266305">
    <property type="component" value="Unassembled WGS sequence"/>
</dbReference>
<keyword evidence="2" id="KW-1185">Reference proteome</keyword>
<evidence type="ECO:0000313" key="2">
    <source>
        <dbReference type="Proteomes" id="UP001266305"/>
    </source>
</evidence>
<gene>
    <name evidence="1" type="ORF">P7K49_012394</name>
</gene>
<proteinExistence type="predicted"/>
<evidence type="ECO:0000313" key="1">
    <source>
        <dbReference type="EMBL" id="KAK2112647.1"/>
    </source>
</evidence>
<organism evidence="1 2">
    <name type="scientific">Saguinus oedipus</name>
    <name type="common">Cotton-top tamarin</name>
    <name type="synonym">Oedipomidas oedipus</name>
    <dbReference type="NCBI Taxonomy" id="9490"/>
    <lineage>
        <taxon>Eukaryota</taxon>
        <taxon>Metazoa</taxon>
        <taxon>Chordata</taxon>
        <taxon>Craniata</taxon>
        <taxon>Vertebrata</taxon>
        <taxon>Euteleostomi</taxon>
        <taxon>Mammalia</taxon>
        <taxon>Eutheria</taxon>
        <taxon>Euarchontoglires</taxon>
        <taxon>Primates</taxon>
        <taxon>Haplorrhini</taxon>
        <taxon>Platyrrhini</taxon>
        <taxon>Cebidae</taxon>
        <taxon>Callitrichinae</taxon>
        <taxon>Saguinus</taxon>
    </lineage>
</organism>
<sequence>MYLIINYDVLTFVSSTVPNTVTINDLSCVCMRNDIRVQKRFATPELLSLRRGPALSSGAA</sequence>
<comment type="caution">
    <text evidence="1">The sequence shown here is derived from an EMBL/GenBank/DDBJ whole genome shotgun (WGS) entry which is preliminary data.</text>
</comment>
<accession>A0ABQ9VTL6</accession>